<proteinExistence type="predicted"/>
<name>A0A517TWR1_9BACT</name>
<dbReference type="Pfam" id="PF00662">
    <property type="entry name" value="Proton_antipo_N"/>
    <property type="match status" value="1"/>
</dbReference>
<reference evidence="10 11" key="1">
    <citation type="submission" date="2019-02" db="EMBL/GenBank/DDBJ databases">
        <title>Deep-cultivation of Planctomycetes and their phenomic and genomic characterization uncovers novel biology.</title>
        <authorList>
            <person name="Wiegand S."/>
            <person name="Jogler M."/>
            <person name="Boedeker C."/>
            <person name="Pinto D."/>
            <person name="Vollmers J."/>
            <person name="Rivas-Marin E."/>
            <person name="Kohn T."/>
            <person name="Peeters S.H."/>
            <person name="Heuer A."/>
            <person name="Rast P."/>
            <person name="Oberbeckmann S."/>
            <person name="Bunk B."/>
            <person name="Jeske O."/>
            <person name="Meyerdierks A."/>
            <person name="Storesund J.E."/>
            <person name="Kallscheuer N."/>
            <person name="Luecker S."/>
            <person name="Lage O.M."/>
            <person name="Pohl T."/>
            <person name="Merkel B.J."/>
            <person name="Hornburger P."/>
            <person name="Mueller R.-W."/>
            <person name="Bruemmer F."/>
            <person name="Labrenz M."/>
            <person name="Spormann A.M."/>
            <person name="Op den Camp H."/>
            <person name="Overmann J."/>
            <person name="Amann R."/>
            <person name="Jetten M.S.M."/>
            <person name="Mascher T."/>
            <person name="Medema M.H."/>
            <person name="Devos D.P."/>
            <person name="Kaster A.-K."/>
            <person name="Ovreas L."/>
            <person name="Rohde M."/>
            <person name="Galperin M.Y."/>
            <person name="Jogler C."/>
        </authorList>
    </citation>
    <scope>NUCLEOTIDE SEQUENCE [LARGE SCALE GENOMIC DNA]</scope>
    <source>
        <strain evidence="10 11">I41</strain>
    </source>
</reference>
<accession>A0A517TWR1</accession>
<feature type="transmembrane region" description="Helical" evidence="7">
    <location>
        <begin position="164"/>
        <end position="191"/>
    </location>
</feature>
<evidence type="ECO:0000256" key="6">
    <source>
        <dbReference type="SAM" id="MobiDB-lite"/>
    </source>
</evidence>
<feature type="transmembrane region" description="Helical" evidence="7">
    <location>
        <begin position="12"/>
        <end position="31"/>
    </location>
</feature>
<evidence type="ECO:0000259" key="8">
    <source>
        <dbReference type="Pfam" id="PF00361"/>
    </source>
</evidence>
<evidence type="ECO:0000256" key="4">
    <source>
        <dbReference type="ARBA" id="ARBA00023136"/>
    </source>
</evidence>
<dbReference type="PANTHER" id="PTHR42829:SF2">
    <property type="entry name" value="NADH-UBIQUINONE OXIDOREDUCTASE CHAIN 5"/>
    <property type="match status" value="1"/>
</dbReference>
<dbReference type="KEGG" id="llh:I41_19850"/>
<evidence type="ECO:0000259" key="9">
    <source>
        <dbReference type="Pfam" id="PF00662"/>
    </source>
</evidence>
<feature type="transmembrane region" description="Helical" evidence="7">
    <location>
        <begin position="462"/>
        <end position="484"/>
    </location>
</feature>
<evidence type="ECO:0000256" key="3">
    <source>
        <dbReference type="ARBA" id="ARBA00022989"/>
    </source>
</evidence>
<keyword evidence="4 7" id="KW-0472">Membrane</keyword>
<feature type="transmembrane region" description="Helical" evidence="7">
    <location>
        <begin position="813"/>
        <end position="836"/>
    </location>
</feature>
<dbReference type="GO" id="GO:0016020">
    <property type="term" value="C:membrane"/>
    <property type="evidence" value="ECO:0007669"/>
    <property type="project" value="UniProtKB-SubCell"/>
</dbReference>
<dbReference type="InterPro" id="IPR001750">
    <property type="entry name" value="ND/Mrp_TM"/>
</dbReference>
<dbReference type="Proteomes" id="UP000317909">
    <property type="component" value="Chromosome"/>
</dbReference>
<dbReference type="GO" id="GO:0003954">
    <property type="term" value="F:NADH dehydrogenase activity"/>
    <property type="evidence" value="ECO:0007669"/>
    <property type="project" value="TreeGrafter"/>
</dbReference>
<dbReference type="InterPro" id="IPR018393">
    <property type="entry name" value="NADHpl_OxRdtase_5_subgr"/>
</dbReference>
<protein>
    <submittedName>
        <fullName evidence="10">NADH-quinone oxidoreductase subunit L</fullName>
        <ecNumber evidence="10">1.6.5.11</ecNumber>
    </submittedName>
</protein>
<dbReference type="InterPro" id="IPR003945">
    <property type="entry name" value="NU5C-like"/>
</dbReference>
<dbReference type="GO" id="GO:0012505">
    <property type="term" value="C:endomembrane system"/>
    <property type="evidence" value="ECO:0007669"/>
    <property type="project" value="UniProtKB-SubCell"/>
</dbReference>
<evidence type="ECO:0000313" key="10">
    <source>
        <dbReference type="EMBL" id="QDT72801.1"/>
    </source>
</evidence>
<feature type="transmembrane region" description="Helical" evidence="7">
    <location>
        <begin position="406"/>
        <end position="428"/>
    </location>
</feature>
<feature type="transmembrane region" description="Helical" evidence="7">
    <location>
        <begin position="223"/>
        <end position="241"/>
    </location>
</feature>
<keyword evidence="10" id="KW-0560">Oxidoreductase</keyword>
<feature type="transmembrane region" description="Helical" evidence="7">
    <location>
        <begin position="576"/>
        <end position="599"/>
    </location>
</feature>
<dbReference type="AlphaFoldDB" id="A0A517TWR1"/>
<dbReference type="EC" id="1.6.5.11" evidence="10"/>
<evidence type="ECO:0000313" key="11">
    <source>
        <dbReference type="Proteomes" id="UP000317909"/>
    </source>
</evidence>
<evidence type="ECO:0000256" key="7">
    <source>
        <dbReference type="SAM" id="Phobius"/>
    </source>
</evidence>
<dbReference type="InterPro" id="IPR001516">
    <property type="entry name" value="Proton_antipo_N"/>
</dbReference>
<keyword evidence="11" id="KW-1185">Reference proteome</keyword>
<feature type="transmembrane region" description="Helical" evidence="7">
    <location>
        <begin position="620"/>
        <end position="641"/>
    </location>
</feature>
<feature type="transmembrane region" description="Helical" evidence="7">
    <location>
        <begin position="367"/>
        <end position="385"/>
    </location>
</feature>
<dbReference type="NCBIfam" id="NF005141">
    <property type="entry name" value="PRK06590.1"/>
    <property type="match status" value="1"/>
</dbReference>
<dbReference type="RefSeq" id="WP_145432333.1">
    <property type="nucleotide sequence ID" value="NZ_CP036339.1"/>
</dbReference>
<dbReference type="GO" id="GO:0015990">
    <property type="term" value="P:electron transport coupled proton transport"/>
    <property type="evidence" value="ECO:0007669"/>
    <property type="project" value="TreeGrafter"/>
</dbReference>
<feature type="region of interest" description="Disordered" evidence="6">
    <location>
        <begin position="74"/>
        <end position="95"/>
    </location>
</feature>
<feature type="domain" description="NADH-Ubiquinone oxidoreductase (complex I) chain 5 N-terminal" evidence="9">
    <location>
        <begin position="157"/>
        <end position="197"/>
    </location>
</feature>
<dbReference type="Gene3D" id="1.20.5.2700">
    <property type="match status" value="2"/>
</dbReference>
<dbReference type="EMBL" id="CP036339">
    <property type="protein sequence ID" value="QDT72801.1"/>
    <property type="molecule type" value="Genomic_DNA"/>
</dbReference>
<feature type="transmembrane region" description="Helical" evidence="7">
    <location>
        <begin position="286"/>
        <end position="305"/>
    </location>
</feature>
<feature type="transmembrane region" description="Helical" evidence="7">
    <location>
        <begin position="43"/>
        <end position="65"/>
    </location>
</feature>
<comment type="subcellular location">
    <subcellularLocation>
        <location evidence="1">Endomembrane system</location>
        <topology evidence="1">Multi-pass membrane protein</topology>
    </subcellularLocation>
    <subcellularLocation>
        <location evidence="5">Membrane</location>
        <topology evidence="5">Multi-pass membrane protein</topology>
    </subcellularLocation>
</comment>
<keyword evidence="2 5" id="KW-0812">Transmembrane</keyword>
<feature type="transmembrane region" description="Helical" evidence="7">
    <location>
        <begin position="434"/>
        <end position="455"/>
    </location>
</feature>
<organism evidence="10 11">
    <name type="scientific">Lacipirellula limnantheis</name>
    <dbReference type="NCBI Taxonomy" id="2528024"/>
    <lineage>
        <taxon>Bacteria</taxon>
        <taxon>Pseudomonadati</taxon>
        <taxon>Planctomycetota</taxon>
        <taxon>Planctomycetia</taxon>
        <taxon>Pirellulales</taxon>
        <taxon>Lacipirellulaceae</taxon>
        <taxon>Lacipirellula</taxon>
    </lineage>
</organism>
<dbReference type="PANTHER" id="PTHR42829">
    <property type="entry name" value="NADH-UBIQUINONE OXIDOREDUCTASE CHAIN 5"/>
    <property type="match status" value="1"/>
</dbReference>
<dbReference type="NCBIfam" id="TIGR01974">
    <property type="entry name" value="NDH_I_L"/>
    <property type="match status" value="1"/>
</dbReference>
<evidence type="ECO:0000256" key="1">
    <source>
        <dbReference type="ARBA" id="ARBA00004127"/>
    </source>
</evidence>
<feature type="transmembrane region" description="Helical" evidence="7">
    <location>
        <begin position="531"/>
        <end position="556"/>
    </location>
</feature>
<feature type="domain" description="NADH:quinone oxidoreductase/Mrp antiporter transmembrane" evidence="8">
    <location>
        <begin position="366"/>
        <end position="572"/>
    </location>
</feature>
<feature type="transmembrane region" description="Helical" evidence="7">
    <location>
        <begin position="684"/>
        <end position="708"/>
    </location>
</feature>
<keyword evidence="3 7" id="KW-1133">Transmembrane helix</keyword>
<sequence>MDLTPATALPKLLAAAWLLPLASFVVILFVGKRLGPHGKWAGYLAVGAIVSAFLLSCVAMFAVWLPNHELPVAHHGEHHDEGDQHDGAPADDDHQHGTAALLQDAPLTACADHDSPFQLAAFQENEAHADGHAVEEGHAANPPPTYYFGDWYSLGQFGALKLTIGYYIDALTVTMFCMVTLIASCVHIYALGYMHDELHDPYHDHEVIVHGHHLHRPGRFHRFFQYLSLFCFSMLGIVIAGNVAMVFVFWELVGICSYFLIGFYFERHSASTAANKAFIVNRVGDFGMLIGMMALWASLGTFAFGDKQDAKGQTVLTESGAIAEPGIFSQLRTAENGYRLVPPASMIAEETRNDPAIEAEDAAAGKAGHWLLLVAGVGIFCGCVGKSAQFPLHVWLPDAMEGPTPVSALVHSATMVAAGVYLVGRFYPAFCPEALLVIAIIGCITLSLAATIAITATDIKRVLAYSTVSQLGYMMLALGLGGWIAGLFHLITHAFFKSLLFMCSGSVIHAVHTNDMTEMGGLRKKMPITAYTMLIGCLAIIGAGVPLTPIGFSGYFSKDSIIEQAWSHAQTNGGVYWAFLAMAVIGASMTAFYMFRLWFMTFTGAPRDHHKYDHAHESPRVMTGPLVLLAIFAIAVAWPAFRLTGLLEQAQPVGTAAGGSGVLIEDLVVPAEHLSHAPNIKLRAGLAAFSSAFIGVFGAAVVYLWGYLNPREIKQTFKPIYTLLWNKWYFDQLYNFLFIQPALFIGRQIAAFDRGVIDWFLHACAWTVRLFSMVFDVVFDRTLVDGTVNTAANWTWDFGLLLRRFQTGSLRQYVLFIVMGTWFMCLAYFAAAFVLMS</sequence>
<dbReference type="GO" id="GO:0042773">
    <property type="term" value="P:ATP synthesis coupled electron transport"/>
    <property type="evidence" value="ECO:0007669"/>
    <property type="project" value="InterPro"/>
</dbReference>
<dbReference type="OrthoDB" id="9807568at2"/>
<evidence type="ECO:0000256" key="2">
    <source>
        <dbReference type="ARBA" id="ARBA00022692"/>
    </source>
</evidence>
<dbReference type="Pfam" id="PF00361">
    <property type="entry name" value="Proton_antipo_M"/>
    <property type="match status" value="2"/>
</dbReference>
<dbReference type="GO" id="GO:0008137">
    <property type="term" value="F:NADH dehydrogenase (ubiquinone) activity"/>
    <property type="evidence" value="ECO:0007669"/>
    <property type="project" value="InterPro"/>
</dbReference>
<gene>
    <name evidence="10" type="primary">nuoL_2</name>
    <name evidence="10" type="ORF">I41_19850</name>
</gene>
<evidence type="ECO:0000256" key="5">
    <source>
        <dbReference type="RuleBase" id="RU000320"/>
    </source>
</evidence>
<feature type="domain" description="NADH:quinone oxidoreductase/Mrp antiporter transmembrane" evidence="8">
    <location>
        <begin position="240"/>
        <end position="306"/>
    </location>
</feature>